<dbReference type="Proteomes" id="UP000217431">
    <property type="component" value="Chromosome I"/>
</dbReference>
<feature type="domain" description="MobA/VirD2-like nuclease" evidence="1">
    <location>
        <begin position="17"/>
        <end position="146"/>
    </location>
</feature>
<sequence>MIGKCKAIAHGSTALDYIFREGKLGSRLAFHNLCSRDPKAIYEEMKMVSDYNTRCKNKFLRIEIGIAPQDEKRLPVSELMGITRLFAKRMGLDNHQWVAVTHKDTDNRHIHIIANRISLYGEVYDTTFVSNRAAKVAEEISREKDLTIAKEVKAERKHQKAKANPTREQTKKEVQQICYALLDKYKGGGISGHSMFLYELNKNNIIIERMKNKQGKVYGLKFSYCEKTFKASEIGREFGYHSLQKNFEVANKAETKETIIKAHTIADKATKNKVQSDTGYQLVPPSHSYIPPTKANESLSIAQAVGNVASTALNAAEEMISGAGGLINPQTHGDDYAEMAWQRKLRNQAKKKKKREEVYNSYLFSIFNHQKTQ</sequence>
<reference evidence="2 3" key="1">
    <citation type="journal article" date="2016" name="DNA Res.">
        <title>The complete genome sequencing of Prevotella intermedia strain OMA14 and a subsequent fine-scale, intra-species genomic comparison reveal an unusual amplification of conjugative and mobile transposons and identify a novel Prevotella-lineage-specific repeat.</title>
        <authorList>
            <person name="Naito M."/>
            <person name="Ogura Y."/>
            <person name="Itoh T."/>
            <person name="Shoji M."/>
            <person name="Okamoto M."/>
            <person name="Hayashi T."/>
            <person name="Nakayama K."/>
        </authorList>
    </citation>
    <scope>NUCLEOTIDE SEQUENCE [LARGE SCALE GENOMIC DNA]</scope>
    <source>
        <strain evidence="2 3">OMA14</strain>
    </source>
</reference>
<name>A0A0S3UIZ7_PREIN</name>
<dbReference type="RefSeq" id="WP_096405390.1">
    <property type="nucleotide sequence ID" value="NZ_AP014597.1"/>
</dbReference>
<evidence type="ECO:0000313" key="2">
    <source>
        <dbReference type="EMBL" id="BAU17481.1"/>
    </source>
</evidence>
<dbReference type="Pfam" id="PF03432">
    <property type="entry name" value="Relaxase"/>
    <property type="match status" value="1"/>
</dbReference>
<evidence type="ECO:0000259" key="1">
    <source>
        <dbReference type="Pfam" id="PF03432"/>
    </source>
</evidence>
<evidence type="ECO:0000313" key="3">
    <source>
        <dbReference type="Proteomes" id="UP000217431"/>
    </source>
</evidence>
<protein>
    <submittedName>
        <fullName evidence="2">Relaxase/mobilization nuclease</fullName>
    </submittedName>
</protein>
<dbReference type="InterPro" id="IPR005094">
    <property type="entry name" value="Endonuclease_MobA/VirD2"/>
</dbReference>
<dbReference type="EMBL" id="AP014597">
    <property type="protein sequence ID" value="BAU17481.1"/>
    <property type="molecule type" value="Genomic_DNA"/>
</dbReference>
<organism evidence="2 3">
    <name type="scientific">Prevotella intermedia</name>
    <dbReference type="NCBI Taxonomy" id="28131"/>
    <lineage>
        <taxon>Bacteria</taxon>
        <taxon>Pseudomonadati</taxon>
        <taxon>Bacteroidota</taxon>
        <taxon>Bacteroidia</taxon>
        <taxon>Bacteroidales</taxon>
        <taxon>Prevotellaceae</taxon>
        <taxon>Prevotella</taxon>
    </lineage>
</organism>
<proteinExistence type="predicted"/>
<accession>A0A0S3UIZ7</accession>
<gene>
    <name evidence="2" type="ORF">PIOMA14_I_0973</name>
</gene>
<dbReference type="AlphaFoldDB" id="A0A0S3UIZ7"/>